<evidence type="ECO:0000256" key="3">
    <source>
        <dbReference type="ARBA" id="ARBA00022452"/>
    </source>
</evidence>
<evidence type="ECO:0000256" key="9">
    <source>
        <dbReference type="ARBA" id="ARBA00023136"/>
    </source>
</evidence>
<dbReference type="AlphaFoldDB" id="A0A6G7LT56"/>
<dbReference type="SUPFAM" id="SSF56935">
    <property type="entry name" value="Porins"/>
    <property type="match status" value="1"/>
</dbReference>
<gene>
    <name evidence="16" type="ORF">GII14_13195</name>
</gene>
<accession>A0A6G7LT56</accession>
<evidence type="ECO:0000256" key="12">
    <source>
        <dbReference type="RuleBase" id="RU003357"/>
    </source>
</evidence>
<protein>
    <submittedName>
        <fullName evidence="16">TonB-dependent receptor</fullName>
    </submittedName>
</protein>
<keyword evidence="5 11" id="KW-0812">Transmembrane</keyword>
<keyword evidence="6" id="KW-0408">Iron</keyword>
<name>A0A6G7LT56_9GAMM</name>
<keyword evidence="10 11" id="KW-0998">Cell outer membrane</keyword>
<dbReference type="InterPro" id="IPR036942">
    <property type="entry name" value="Beta-barrel_TonB_sf"/>
</dbReference>
<dbReference type="InterPro" id="IPR039426">
    <property type="entry name" value="TonB-dep_rcpt-like"/>
</dbReference>
<keyword evidence="13" id="KW-0732">Signal</keyword>
<feature type="signal peptide" evidence="13">
    <location>
        <begin position="1"/>
        <end position="23"/>
    </location>
</feature>
<evidence type="ECO:0000256" key="8">
    <source>
        <dbReference type="ARBA" id="ARBA00023077"/>
    </source>
</evidence>
<keyword evidence="4" id="KW-0410">Iron transport</keyword>
<evidence type="ECO:0000256" key="2">
    <source>
        <dbReference type="ARBA" id="ARBA00022448"/>
    </source>
</evidence>
<keyword evidence="3 11" id="KW-1134">Transmembrane beta strand</keyword>
<evidence type="ECO:0000256" key="13">
    <source>
        <dbReference type="SAM" id="SignalP"/>
    </source>
</evidence>
<reference evidence="16 17" key="1">
    <citation type="submission" date="2019-11" db="EMBL/GenBank/DDBJ databases">
        <title>Complete Genome Sequence of Shewanella chilikensis Strain DC57, Isolated from Corroded Seal Rings at a floating production facility in Australia.</title>
        <authorList>
            <person name="Salgar-Chaparro S.J."/>
            <person name="Castillo-Villamizar G.A."/>
            <person name="Poehlein A."/>
            <person name="Daniel R."/>
            <person name="Machuca L."/>
        </authorList>
    </citation>
    <scope>NUCLEOTIDE SEQUENCE [LARGE SCALE GENOMIC DNA]</scope>
    <source>
        <strain evidence="16 17">DC57</strain>
    </source>
</reference>
<dbReference type="Pfam" id="PF00593">
    <property type="entry name" value="TonB_dep_Rec_b-barrel"/>
    <property type="match status" value="1"/>
</dbReference>
<dbReference type="InterPro" id="IPR000531">
    <property type="entry name" value="Beta-barrel_TonB"/>
</dbReference>
<keyword evidence="16" id="KW-0675">Receptor</keyword>
<dbReference type="KEGG" id="schk:GII14_13195"/>
<evidence type="ECO:0000259" key="14">
    <source>
        <dbReference type="Pfam" id="PF00593"/>
    </source>
</evidence>
<proteinExistence type="inferred from homology"/>
<dbReference type="RefSeq" id="WP_165565210.1">
    <property type="nucleotide sequence ID" value="NZ_CP045857.1"/>
</dbReference>
<evidence type="ECO:0000313" key="16">
    <source>
        <dbReference type="EMBL" id="QIJ05003.1"/>
    </source>
</evidence>
<evidence type="ECO:0000256" key="4">
    <source>
        <dbReference type="ARBA" id="ARBA00022496"/>
    </source>
</evidence>
<keyword evidence="8 12" id="KW-0798">TonB box</keyword>
<keyword evidence="2 11" id="KW-0813">Transport</keyword>
<evidence type="ECO:0000256" key="11">
    <source>
        <dbReference type="PROSITE-ProRule" id="PRU01360"/>
    </source>
</evidence>
<dbReference type="PANTHER" id="PTHR32552:SF81">
    <property type="entry name" value="TONB-DEPENDENT OUTER MEMBRANE RECEPTOR"/>
    <property type="match status" value="1"/>
</dbReference>
<feature type="domain" description="TonB-dependent receptor plug" evidence="15">
    <location>
        <begin position="48"/>
        <end position="160"/>
    </location>
</feature>
<keyword evidence="9 11" id="KW-0472">Membrane</keyword>
<comment type="subcellular location">
    <subcellularLocation>
        <location evidence="1 11">Cell outer membrane</location>
        <topology evidence="1 11">Multi-pass membrane protein</topology>
    </subcellularLocation>
</comment>
<evidence type="ECO:0000256" key="5">
    <source>
        <dbReference type="ARBA" id="ARBA00022692"/>
    </source>
</evidence>
<dbReference type="GO" id="GO:0006826">
    <property type="term" value="P:iron ion transport"/>
    <property type="evidence" value="ECO:0007669"/>
    <property type="project" value="UniProtKB-KW"/>
</dbReference>
<evidence type="ECO:0000256" key="1">
    <source>
        <dbReference type="ARBA" id="ARBA00004571"/>
    </source>
</evidence>
<evidence type="ECO:0000256" key="10">
    <source>
        <dbReference type="ARBA" id="ARBA00023237"/>
    </source>
</evidence>
<feature type="chain" id="PRO_5026204391" evidence="13">
    <location>
        <begin position="24"/>
        <end position="684"/>
    </location>
</feature>
<evidence type="ECO:0000259" key="15">
    <source>
        <dbReference type="Pfam" id="PF07715"/>
    </source>
</evidence>
<dbReference type="Proteomes" id="UP000502117">
    <property type="component" value="Chromosome"/>
</dbReference>
<dbReference type="EMBL" id="CP045857">
    <property type="protein sequence ID" value="QIJ05003.1"/>
    <property type="molecule type" value="Genomic_DNA"/>
</dbReference>
<feature type="domain" description="TonB-dependent receptor-like beta-barrel" evidence="14">
    <location>
        <begin position="258"/>
        <end position="646"/>
    </location>
</feature>
<organism evidence="16 17">
    <name type="scientific">Shewanella chilikensis</name>
    <dbReference type="NCBI Taxonomy" id="558541"/>
    <lineage>
        <taxon>Bacteria</taxon>
        <taxon>Pseudomonadati</taxon>
        <taxon>Pseudomonadota</taxon>
        <taxon>Gammaproteobacteria</taxon>
        <taxon>Alteromonadales</taxon>
        <taxon>Shewanellaceae</taxon>
        <taxon>Shewanella</taxon>
    </lineage>
</organism>
<dbReference type="GO" id="GO:0009279">
    <property type="term" value="C:cell outer membrane"/>
    <property type="evidence" value="ECO:0007669"/>
    <property type="project" value="UniProtKB-SubCell"/>
</dbReference>
<evidence type="ECO:0000256" key="6">
    <source>
        <dbReference type="ARBA" id="ARBA00023004"/>
    </source>
</evidence>
<keyword evidence="7" id="KW-0406">Ion transport</keyword>
<dbReference type="Pfam" id="PF07715">
    <property type="entry name" value="Plug"/>
    <property type="match status" value="1"/>
</dbReference>
<evidence type="ECO:0000256" key="7">
    <source>
        <dbReference type="ARBA" id="ARBA00023065"/>
    </source>
</evidence>
<sequence length="684" mass="75644">MPSSYTFKLNALLLAMLASPAFADDAVERGNQSIEKIVVLGEKTEKSLKDVSSSVSVITEEQLKTLQYLSVHDAISEIPNLVVLSGQMPNIRGVSGNGAATGFSGVSGGAKTRVSTITDGVAEPFMADLTGDTGMWDIEQIEVFRGPQSTSNGRNSIGGAMFIKTKDPTFDWQGAARVGYRSESQYIDSAAAISGPLIEDELAFRLSAQHTDGETYANPVIHEANPPGFDLNKLNTDRIRAKLLWEPAAIDGLKAMLSYSKNHERGNTGRQYFSGDDPWKYQPINPRNMDTESDTGSIKLDYRISDNFSVDFLLARMNYNWVMDTYDKDPATEQVVSMKESNTTAETKLHFGLNSELYSGFIGLYYFKRDQDFNSIGGSVYRGDDNSDSKAVFGEFTYNVTDDFRITAGGRVERESQLRNFWMKQPQTPIEDTLDNCKTIKLPKLVLQYDINAETTVSLSGRRGYNAAGAAIGFPENEFYFYDEEYVNAYELGLRTSLDGGNINLSANLFYNDYDGYQATGSARRVINMDKVITYGAEFEASAMLTRDLRLHGGLGLLSSEIKEPGEGYASAKGNELDSAPSMTANLGAQYLLTDQLTFSVSANYVGEYYGDFENTEERVAGDYVLARMSLNYETDNWIFNVFVNNAFDEKAVLSRSPAARNYPDGYAAIVDPRNFGVSVTYQF</sequence>
<comment type="similarity">
    <text evidence="11 12">Belongs to the TonB-dependent receptor family.</text>
</comment>
<dbReference type="PROSITE" id="PS52016">
    <property type="entry name" value="TONB_DEPENDENT_REC_3"/>
    <property type="match status" value="1"/>
</dbReference>
<dbReference type="Gene3D" id="2.40.170.20">
    <property type="entry name" value="TonB-dependent receptor, beta-barrel domain"/>
    <property type="match status" value="1"/>
</dbReference>
<evidence type="ECO:0000313" key="17">
    <source>
        <dbReference type="Proteomes" id="UP000502117"/>
    </source>
</evidence>
<dbReference type="InterPro" id="IPR012910">
    <property type="entry name" value="Plug_dom"/>
</dbReference>
<dbReference type="PANTHER" id="PTHR32552">
    <property type="entry name" value="FERRICHROME IRON RECEPTOR-RELATED"/>
    <property type="match status" value="1"/>
</dbReference>